<dbReference type="EMBL" id="JACEEZ010022681">
    <property type="protein sequence ID" value="KAG0712175.1"/>
    <property type="molecule type" value="Genomic_DNA"/>
</dbReference>
<name>A0A8J4XZ89_CHIOP</name>
<dbReference type="InterPro" id="IPR032675">
    <property type="entry name" value="LRR_dom_sf"/>
</dbReference>
<organism evidence="3 4">
    <name type="scientific">Chionoecetes opilio</name>
    <name type="common">Atlantic snow crab</name>
    <name type="synonym">Cancer opilio</name>
    <dbReference type="NCBI Taxonomy" id="41210"/>
    <lineage>
        <taxon>Eukaryota</taxon>
        <taxon>Metazoa</taxon>
        <taxon>Ecdysozoa</taxon>
        <taxon>Arthropoda</taxon>
        <taxon>Crustacea</taxon>
        <taxon>Multicrustacea</taxon>
        <taxon>Malacostraca</taxon>
        <taxon>Eumalacostraca</taxon>
        <taxon>Eucarida</taxon>
        <taxon>Decapoda</taxon>
        <taxon>Pleocyemata</taxon>
        <taxon>Brachyura</taxon>
        <taxon>Eubrachyura</taxon>
        <taxon>Majoidea</taxon>
        <taxon>Majidae</taxon>
        <taxon>Chionoecetes</taxon>
    </lineage>
</organism>
<dbReference type="Pfam" id="PF13855">
    <property type="entry name" value="LRR_8"/>
    <property type="match status" value="1"/>
</dbReference>
<dbReference type="Proteomes" id="UP000770661">
    <property type="component" value="Unassembled WGS sequence"/>
</dbReference>
<keyword evidence="1 2" id="KW-0732">Signal</keyword>
<dbReference type="AlphaFoldDB" id="A0A8J4XZ89"/>
<feature type="signal peptide" evidence="2">
    <location>
        <begin position="1"/>
        <end position="21"/>
    </location>
</feature>
<accession>A0A8J4XZ89</accession>
<dbReference type="InterPro" id="IPR050328">
    <property type="entry name" value="Dev_Immune_Receptor"/>
</dbReference>
<evidence type="ECO:0000313" key="4">
    <source>
        <dbReference type="Proteomes" id="UP000770661"/>
    </source>
</evidence>
<evidence type="ECO:0000256" key="2">
    <source>
        <dbReference type="SAM" id="SignalP"/>
    </source>
</evidence>
<dbReference type="PANTHER" id="PTHR24373">
    <property type="entry name" value="SLIT RELATED LEUCINE-RICH REPEAT NEURONAL PROTEIN"/>
    <property type="match status" value="1"/>
</dbReference>
<dbReference type="Gene3D" id="3.80.10.10">
    <property type="entry name" value="Ribonuclease Inhibitor"/>
    <property type="match status" value="1"/>
</dbReference>
<comment type="caution">
    <text evidence="3">The sequence shown here is derived from an EMBL/GenBank/DDBJ whole genome shotgun (WGS) entry which is preliminary data.</text>
</comment>
<reference evidence="3" key="1">
    <citation type="submission" date="2020-07" db="EMBL/GenBank/DDBJ databases">
        <title>The High-quality genome of the commercially important snow crab, Chionoecetes opilio.</title>
        <authorList>
            <person name="Jeong J.-H."/>
            <person name="Ryu S."/>
        </authorList>
    </citation>
    <scope>NUCLEOTIDE SEQUENCE</scope>
    <source>
        <strain evidence="3">MADBK_172401_WGS</strain>
        <tissue evidence="3">Digestive gland</tissue>
    </source>
</reference>
<dbReference type="PANTHER" id="PTHR24373:SF275">
    <property type="entry name" value="TIR DOMAIN-CONTAINING PROTEIN"/>
    <property type="match status" value="1"/>
</dbReference>
<protein>
    <submittedName>
        <fullName evidence="3">Oplophorus-luciferin 2-monooxygenase non-catalytic subunit</fullName>
    </submittedName>
</protein>
<feature type="chain" id="PRO_5035327970" evidence="2">
    <location>
        <begin position="22"/>
        <end position="393"/>
    </location>
</feature>
<evidence type="ECO:0000256" key="1">
    <source>
        <dbReference type="ARBA" id="ARBA00022729"/>
    </source>
</evidence>
<dbReference type="PROSITE" id="PS51450">
    <property type="entry name" value="LRR"/>
    <property type="match status" value="2"/>
</dbReference>
<keyword evidence="4" id="KW-1185">Reference proteome</keyword>
<dbReference type="SUPFAM" id="SSF52058">
    <property type="entry name" value="L domain-like"/>
    <property type="match status" value="1"/>
</dbReference>
<gene>
    <name evidence="3" type="primary">LUCB_0</name>
    <name evidence="3" type="ORF">GWK47_019054</name>
</gene>
<proteinExistence type="predicted"/>
<dbReference type="OrthoDB" id="6374742at2759"/>
<dbReference type="InterPro" id="IPR001611">
    <property type="entry name" value="Leu-rich_rpt"/>
</dbReference>
<sequence>MMVAPAVLSLLVSFTVLSVDATPKRSCPPPEDILPCVCSDDSLGLVLVCSGVKDEPELAQVFTANFPSSDFHELRILHDPMNLSHRLHSMEPSTLGEATFQRVNITGTQILSIDGKTFDKSKSTLQSLAFDGNRIYEFPLASLSSYTSLTTLLLANNILPRLQLVFSPFLKVLDVNGNRPLVVEEKAFENSPSLQKINLSNTSQQSLQRGLFAQLGQLHELDLSNNDLKELEEAAIVTAKPSLTYLDVSRNEISSISHDSIVGLATNATLVMEKNKITQLTQKSWQHIFDQLQQPYGIINLAGHSTVQKGFGFLRDRTVATEMTRPATSPVTSHHADPTRSVPRIHWSCGCDMAWIVLNKTYLALFTDTTTCASGERVIFLDPNIFTLMCPHV</sequence>
<evidence type="ECO:0000313" key="3">
    <source>
        <dbReference type="EMBL" id="KAG0712175.1"/>
    </source>
</evidence>
<dbReference type="Pfam" id="PF00560">
    <property type="entry name" value="LRR_1"/>
    <property type="match status" value="1"/>
</dbReference>